<organism evidence="2 3">
    <name type="scientific">Alkalicoccobacillus plakortidis</name>
    <dbReference type="NCBI Taxonomy" id="444060"/>
    <lineage>
        <taxon>Bacteria</taxon>
        <taxon>Bacillati</taxon>
        <taxon>Bacillota</taxon>
        <taxon>Bacilli</taxon>
        <taxon>Bacillales</taxon>
        <taxon>Bacillaceae</taxon>
        <taxon>Alkalicoccobacillus</taxon>
    </lineage>
</organism>
<keyword evidence="1" id="KW-0812">Transmembrane</keyword>
<gene>
    <name evidence="2" type="ORF">NDM98_00875</name>
</gene>
<reference evidence="2" key="1">
    <citation type="submission" date="2022-06" db="EMBL/GenBank/DDBJ databases">
        <title>Alkalicoccobacillus porphyridii sp. nov., isolated from a marine red alga, Porphyridium purpureum and reclassification of Shouchella plakortidis and Shouchella gibsonii as Alkalicoccobacillus plakortidis comb. nov. and Alkalicoccobacillus gibsonii comb. nov.</title>
        <authorList>
            <person name="Kim K.H."/>
            <person name="Lee J.K."/>
            <person name="Han D.M."/>
            <person name="Baek J.H."/>
            <person name="Jeon C.O."/>
        </authorList>
    </citation>
    <scope>NUCLEOTIDE SEQUENCE</scope>
    <source>
        <strain evidence="2">DSM 19153</strain>
    </source>
</reference>
<evidence type="ECO:0000256" key="1">
    <source>
        <dbReference type="SAM" id="Phobius"/>
    </source>
</evidence>
<dbReference type="InterPro" id="IPR025321">
    <property type="entry name" value="DUF4227"/>
</dbReference>
<dbReference type="Pfam" id="PF14004">
    <property type="entry name" value="DUF4227"/>
    <property type="match status" value="1"/>
</dbReference>
<keyword evidence="1" id="KW-1133">Transmembrane helix</keyword>
<comment type="caution">
    <text evidence="2">The sequence shown here is derived from an EMBL/GenBank/DDBJ whole genome shotgun (WGS) entry which is preliminary data.</text>
</comment>
<sequence>MRDWFRSLLQTFKVMLLFIGCTLFFYYGILWVSQEYESYYRYDTPEGNAIKVTTDSAQDRDDPTILTRLGLFYKLGE</sequence>
<feature type="transmembrane region" description="Helical" evidence="1">
    <location>
        <begin position="12"/>
        <end position="32"/>
    </location>
</feature>
<evidence type="ECO:0000313" key="2">
    <source>
        <dbReference type="EMBL" id="MCM2674213.1"/>
    </source>
</evidence>
<keyword evidence="1" id="KW-0472">Membrane</keyword>
<accession>A0ABT0XE80</accession>
<keyword evidence="3" id="KW-1185">Reference proteome</keyword>
<dbReference type="RefSeq" id="WP_251603421.1">
    <property type="nucleotide sequence ID" value="NZ_JAMQJY010000001.1"/>
</dbReference>
<name>A0ABT0XE80_9BACI</name>
<proteinExistence type="predicted"/>
<dbReference type="Proteomes" id="UP001203665">
    <property type="component" value="Unassembled WGS sequence"/>
</dbReference>
<protein>
    <submittedName>
        <fullName evidence="2">YqzK family protein</fullName>
    </submittedName>
</protein>
<evidence type="ECO:0000313" key="3">
    <source>
        <dbReference type="Proteomes" id="UP001203665"/>
    </source>
</evidence>
<dbReference type="EMBL" id="JAMQJY010000001">
    <property type="protein sequence ID" value="MCM2674213.1"/>
    <property type="molecule type" value="Genomic_DNA"/>
</dbReference>